<keyword evidence="2" id="KW-0964">Secreted</keyword>
<feature type="chain" id="PRO_5027640711" evidence="3">
    <location>
        <begin position="23"/>
        <end position="79"/>
    </location>
</feature>
<dbReference type="PANTHER" id="PTHR20515">
    <property type="entry name" value="BETA-DEFENSIN"/>
    <property type="match status" value="1"/>
</dbReference>
<dbReference type="AlphaFoldDB" id="A0A6P5R496"/>
<gene>
    <name evidence="5" type="primary">Defb130b</name>
</gene>
<feature type="signal peptide" evidence="3">
    <location>
        <begin position="1"/>
        <end position="22"/>
    </location>
</feature>
<evidence type="ECO:0000313" key="5">
    <source>
        <dbReference type="RefSeq" id="XP_021038356.1"/>
    </source>
</evidence>
<keyword evidence="4" id="KW-1185">Reference proteome</keyword>
<keyword evidence="3" id="KW-0732">Signal</keyword>
<dbReference type="RefSeq" id="XP_021038356.1">
    <property type="nucleotide sequence ID" value="XM_021182697.1"/>
</dbReference>
<dbReference type="GO" id="GO:0031731">
    <property type="term" value="F:CCR6 chemokine receptor binding"/>
    <property type="evidence" value="ECO:0007669"/>
    <property type="project" value="TreeGrafter"/>
</dbReference>
<reference evidence="5" key="1">
    <citation type="submission" date="2025-08" db="UniProtKB">
        <authorList>
            <consortium name="RefSeq"/>
        </authorList>
    </citation>
    <scope>IDENTIFICATION</scope>
</reference>
<dbReference type="PANTHER" id="PTHR20515:SF1">
    <property type="entry name" value="BETA-DEFENSIN 130A-RELATED"/>
    <property type="match status" value="1"/>
</dbReference>
<dbReference type="CTD" id="100133267"/>
<accession>A0A6P5R496</accession>
<dbReference type="GO" id="GO:0060326">
    <property type="term" value="P:cell chemotaxis"/>
    <property type="evidence" value="ECO:0007669"/>
    <property type="project" value="TreeGrafter"/>
</dbReference>
<dbReference type="GO" id="GO:0005615">
    <property type="term" value="C:extracellular space"/>
    <property type="evidence" value="ECO:0007669"/>
    <property type="project" value="TreeGrafter"/>
</dbReference>
<proteinExistence type="predicted"/>
<protein>
    <submittedName>
        <fullName evidence="5">Beta-defensin 130B</fullName>
    </submittedName>
</protein>
<organism evidence="4 5">
    <name type="scientific">Mus caroli</name>
    <name type="common">Ryukyu mouse</name>
    <name type="synonym">Ricefield mouse</name>
    <dbReference type="NCBI Taxonomy" id="10089"/>
    <lineage>
        <taxon>Eukaryota</taxon>
        <taxon>Metazoa</taxon>
        <taxon>Chordata</taxon>
        <taxon>Craniata</taxon>
        <taxon>Vertebrata</taxon>
        <taxon>Euteleostomi</taxon>
        <taxon>Mammalia</taxon>
        <taxon>Eutheria</taxon>
        <taxon>Euarchontoglires</taxon>
        <taxon>Glires</taxon>
        <taxon>Rodentia</taxon>
        <taxon>Myomorpha</taxon>
        <taxon>Muroidea</taxon>
        <taxon>Muridae</taxon>
        <taxon>Murinae</taxon>
        <taxon>Mus</taxon>
        <taxon>Mus</taxon>
    </lineage>
</organism>
<evidence type="ECO:0000256" key="3">
    <source>
        <dbReference type="SAM" id="SignalP"/>
    </source>
</evidence>
<evidence type="ECO:0000256" key="2">
    <source>
        <dbReference type="ARBA" id="ARBA00022525"/>
    </source>
</evidence>
<sequence length="79" mass="8770">MRSCSFLPVLFLFVMMLLRGKAGLVPGEKQCISLKGICKDLACTSSDDTIGVCNDVKKCCRKWWVFEPYPTPVPKGKSP</sequence>
<dbReference type="GeneID" id="110309954"/>
<evidence type="ECO:0000313" key="4">
    <source>
        <dbReference type="Proteomes" id="UP000515126"/>
    </source>
</evidence>
<dbReference type="GO" id="GO:0042742">
    <property type="term" value="P:defense response to bacterium"/>
    <property type="evidence" value="ECO:0007669"/>
    <property type="project" value="TreeGrafter"/>
</dbReference>
<dbReference type="KEGG" id="mcal:110309954"/>
<dbReference type="Proteomes" id="UP000515126">
    <property type="component" value="Chromosome 14"/>
</dbReference>
<comment type="subcellular location">
    <subcellularLocation>
        <location evidence="1">Secreted</location>
    </subcellularLocation>
</comment>
<evidence type="ECO:0000256" key="1">
    <source>
        <dbReference type="ARBA" id="ARBA00004613"/>
    </source>
</evidence>
<dbReference type="GO" id="GO:0042056">
    <property type="term" value="F:chemoattractant activity"/>
    <property type="evidence" value="ECO:0007669"/>
    <property type="project" value="TreeGrafter"/>
</dbReference>
<name>A0A6P5R496_MUSCR</name>
<dbReference type="SUPFAM" id="SSF57392">
    <property type="entry name" value="Defensin-like"/>
    <property type="match status" value="1"/>
</dbReference>